<dbReference type="SMART" id="SM00382">
    <property type="entry name" value="AAA"/>
    <property type="match status" value="1"/>
</dbReference>
<reference evidence="9 10" key="1">
    <citation type="journal article" date="2018" name="Nat. Biotechnol.">
        <title>A standardized bacterial taxonomy based on genome phylogeny substantially revises the tree of life.</title>
        <authorList>
            <person name="Parks D.H."/>
            <person name="Chuvochina M."/>
            <person name="Waite D.W."/>
            <person name="Rinke C."/>
            <person name="Skarshewski A."/>
            <person name="Chaumeil P.A."/>
            <person name="Hugenholtz P."/>
        </authorList>
    </citation>
    <scope>NUCLEOTIDE SEQUENCE [LARGE SCALE GENOMIC DNA]</scope>
    <source>
        <strain evidence="9">UBA10707</strain>
    </source>
</reference>
<dbReference type="InterPro" id="IPR027417">
    <property type="entry name" value="P-loop_NTPase"/>
</dbReference>
<dbReference type="GO" id="GO:0005524">
    <property type="term" value="F:ATP binding"/>
    <property type="evidence" value="ECO:0007669"/>
    <property type="project" value="UniProtKB-KW"/>
</dbReference>
<dbReference type="Gene3D" id="3.40.50.300">
    <property type="entry name" value="P-loop containing nucleotide triphosphate hydrolases"/>
    <property type="match status" value="1"/>
</dbReference>
<comment type="subcellular location">
    <subcellularLocation>
        <location evidence="1">Cell membrane</location>
        <topology evidence="1">Peripheral membrane protein</topology>
    </subcellularLocation>
</comment>
<proteinExistence type="inferred from homology"/>
<evidence type="ECO:0000256" key="5">
    <source>
        <dbReference type="ARBA" id="ARBA00022741"/>
    </source>
</evidence>
<dbReference type="SUPFAM" id="SSF52540">
    <property type="entry name" value="P-loop containing nucleoside triphosphate hydrolases"/>
    <property type="match status" value="1"/>
</dbReference>
<dbReference type="GO" id="GO:0015424">
    <property type="term" value="F:ABC-type amino acid transporter activity"/>
    <property type="evidence" value="ECO:0007669"/>
    <property type="project" value="InterPro"/>
</dbReference>
<evidence type="ECO:0000256" key="6">
    <source>
        <dbReference type="ARBA" id="ARBA00022840"/>
    </source>
</evidence>
<dbReference type="EMBL" id="DOEK01000027">
    <property type="protein sequence ID" value="HBP29684.1"/>
    <property type="molecule type" value="Genomic_DNA"/>
</dbReference>
<protein>
    <submittedName>
        <fullName evidence="9">Ectoine/hydroxyectoine ABC transporter ATP-binding protein EhuA</fullName>
    </submittedName>
</protein>
<evidence type="ECO:0000256" key="3">
    <source>
        <dbReference type="ARBA" id="ARBA00022448"/>
    </source>
</evidence>
<keyword evidence="4" id="KW-1003">Cell membrane</keyword>
<dbReference type="InterPro" id="IPR017871">
    <property type="entry name" value="ABC_transporter-like_CS"/>
</dbReference>
<organism evidence="9 10">
    <name type="scientific">Advenella kashmirensis</name>
    <dbReference type="NCBI Taxonomy" id="310575"/>
    <lineage>
        <taxon>Bacteria</taxon>
        <taxon>Pseudomonadati</taxon>
        <taxon>Pseudomonadota</taxon>
        <taxon>Betaproteobacteria</taxon>
        <taxon>Burkholderiales</taxon>
        <taxon>Alcaligenaceae</taxon>
    </lineage>
</organism>
<dbReference type="Proteomes" id="UP000264036">
    <property type="component" value="Unassembled WGS sequence"/>
</dbReference>
<dbReference type="PROSITE" id="PS00211">
    <property type="entry name" value="ABC_TRANSPORTER_1"/>
    <property type="match status" value="1"/>
</dbReference>
<dbReference type="PROSITE" id="PS50893">
    <property type="entry name" value="ABC_TRANSPORTER_2"/>
    <property type="match status" value="1"/>
</dbReference>
<keyword evidence="6 9" id="KW-0067">ATP-binding</keyword>
<dbReference type="PIRSF" id="PIRSF039085">
    <property type="entry name" value="ABC_ATPase_HisP"/>
    <property type="match status" value="1"/>
</dbReference>
<gene>
    <name evidence="9" type="ORF">DD666_09740</name>
</gene>
<comment type="similarity">
    <text evidence="2">Belongs to the ABC transporter superfamily.</text>
</comment>
<evidence type="ECO:0000313" key="9">
    <source>
        <dbReference type="EMBL" id="HBP29684.1"/>
    </source>
</evidence>
<feature type="domain" description="ABC transporter" evidence="8">
    <location>
        <begin position="9"/>
        <end position="252"/>
    </location>
</feature>
<evidence type="ECO:0000313" key="10">
    <source>
        <dbReference type="Proteomes" id="UP000264036"/>
    </source>
</evidence>
<dbReference type="InterPro" id="IPR030679">
    <property type="entry name" value="ABC_ATPase_HisP-typ"/>
</dbReference>
<evidence type="ECO:0000256" key="7">
    <source>
        <dbReference type="ARBA" id="ARBA00023136"/>
    </source>
</evidence>
<dbReference type="Pfam" id="PF00005">
    <property type="entry name" value="ABC_tran"/>
    <property type="match status" value="1"/>
</dbReference>
<dbReference type="InterPro" id="IPR050086">
    <property type="entry name" value="MetN_ABC_transporter-like"/>
</dbReference>
<evidence type="ECO:0000259" key="8">
    <source>
        <dbReference type="PROSITE" id="PS50893"/>
    </source>
</evidence>
<dbReference type="GO" id="GO:0005886">
    <property type="term" value="C:plasma membrane"/>
    <property type="evidence" value="ECO:0007669"/>
    <property type="project" value="UniProtKB-SubCell"/>
</dbReference>
<evidence type="ECO:0000256" key="1">
    <source>
        <dbReference type="ARBA" id="ARBA00004202"/>
    </source>
</evidence>
<dbReference type="PANTHER" id="PTHR43166:SF35">
    <property type="entry name" value="L-CYSTINE IMPORT ATP-BINDING PROTEIN TCYN"/>
    <property type="match status" value="1"/>
</dbReference>
<dbReference type="CDD" id="cd03262">
    <property type="entry name" value="ABC_HisP_GlnQ"/>
    <property type="match status" value="1"/>
</dbReference>
<keyword evidence="5" id="KW-0547">Nucleotide-binding</keyword>
<comment type="caution">
    <text evidence="9">The sequence shown here is derived from an EMBL/GenBank/DDBJ whole genome shotgun (WGS) entry which is preliminary data.</text>
</comment>
<dbReference type="AlphaFoldDB" id="A0A356LFI2"/>
<evidence type="ECO:0000256" key="2">
    <source>
        <dbReference type="ARBA" id="ARBA00005417"/>
    </source>
</evidence>
<name>A0A356LFI2_9BURK</name>
<evidence type="ECO:0000256" key="4">
    <source>
        <dbReference type="ARBA" id="ARBA00022475"/>
    </source>
</evidence>
<keyword evidence="7" id="KW-0472">Membrane</keyword>
<dbReference type="InterPro" id="IPR003439">
    <property type="entry name" value="ABC_transporter-like_ATP-bd"/>
</dbReference>
<sequence length="256" mass="28134">MTSELTNAVRARAICKSYAGTRVLHSVDLDVDKGEVVVIMGPSGSGKTTLLRSLNFLEQPDSGMVQIAGIRVTVEPKQHYTGRQKHEIQQIRRKSAMVFQSFNLFPHMTAIANVIEGLISVQGMAKAPATAKGMQLLERVGLAQKANEYPAHLSGGQKQRVAIARGLAMDPEVILFDEPTSALDPELRDDVLEVMRALARDGMTMIVVTHEVRFAKSVANRIIFMEQGSILENCPAKRFFSDLGNSRITQFLGQVD</sequence>
<dbReference type="GO" id="GO:0016887">
    <property type="term" value="F:ATP hydrolysis activity"/>
    <property type="evidence" value="ECO:0007669"/>
    <property type="project" value="InterPro"/>
</dbReference>
<dbReference type="InterPro" id="IPR003593">
    <property type="entry name" value="AAA+_ATPase"/>
</dbReference>
<keyword evidence="3" id="KW-0813">Transport</keyword>
<accession>A0A356LFI2</accession>
<dbReference type="PANTHER" id="PTHR43166">
    <property type="entry name" value="AMINO ACID IMPORT ATP-BINDING PROTEIN"/>
    <property type="match status" value="1"/>
</dbReference>